<evidence type="ECO:0000313" key="1">
    <source>
        <dbReference type="EMBL" id="RNA30246.1"/>
    </source>
</evidence>
<sequence length="231" mass="27243">MLFLGREGNITRKFLKGNNFSAQSISDKHNEKNIQHNSISCKKSFCAERFEIVLNDFTKYFKLYLIILSIKNWSNTSNVRIIAYFFEIIFYLTIGKNNSQFMNDDYLIVFGHKCFLGGNESKEQSIKYIYSTFITNFITIISLPNNANNDRIFILRGCALSVFQNDLIKITKKVNQQTCALIIKKRKKEFFFSFSIRLELVLFFLPLKKSFLFFCDNRQRIKRLSQTLHSF</sequence>
<keyword evidence="2" id="KW-1185">Reference proteome</keyword>
<dbReference type="AlphaFoldDB" id="A0A3M7S353"/>
<proteinExistence type="predicted"/>
<dbReference type="Proteomes" id="UP000276133">
    <property type="component" value="Unassembled WGS sequence"/>
</dbReference>
<organism evidence="1 2">
    <name type="scientific">Brachionus plicatilis</name>
    <name type="common">Marine rotifer</name>
    <name type="synonym">Brachionus muelleri</name>
    <dbReference type="NCBI Taxonomy" id="10195"/>
    <lineage>
        <taxon>Eukaryota</taxon>
        <taxon>Metazoa</taxon>
        <taxon>Spiralia</taxon>
        <taxon>Gnathifera</taxon>
        <taxon>Rotifera</taxon>
        <taxon>Eurotatoria</taxon>
        <taxon>Monogononta</taxon>
        <taxon>Pseudotrocha</taxon>
        <taxon>Ploima</taxon>
        <taxon>Brachionidae</taxon>
        <taxon>Brachionus</taxon>
    </lineage>
</organism>
<dbReference type="EMBL" id="REGN01002108">
    <property type="protein sequence ID" value="RNA30246.1"/>
    <property type="molecule type" value="Genomic_DNA"/>
</dbReference>
<gene>
    <name evidence="1" type="ORF">BpHYR1_014747</name>
</gene>
<comment type="caution">
    <text evidence="1">The sequence shown here is derived from an EMBL/GenBank/DDBJ whole genome shotgun (WGS) entry which is preliminary data.</text>
</comment>
<reference evidence="1 2" key="1">
    <citation type="journal article" date="2018" name="Sci. Rep.">
        <title>Genomic signatures of local adaptation to the degree of environmental predictability in rotifers.</title>
        <authorList>
            <person name="Franch-Gras L."/>
            <person name="Hahn C."/>
            <person name="Garcia-Roger E.M."/>
            <person name="Carmona M.J."/>
            <person name="Serra M."/>
            <person name="Gomez A."/>
        </authorList>
    </citation>
    <scope>NUCLEOTIDE SEQUENCE [LARGE SCALE GENOMIC DNA]</scope>
    <source>
        <strain evidence="1">HYR1</strain>
    </source>
</reference>
<protein>
    <submittedName>
        <fullName evidence="1">Uncharacterized protein</fullName>
    </submittedName>
</protein>
<evidence type="ECO:0000313" key="2">
    <source>
        <dbReference type="Proteomes" id="UP000276133"/>
    </source>
</evidence>
<name>A0A3M7S353_BRAPC</name>
<accession>A0A3M7S353</accession>